<feature type="region of interest" description="Disordered" evidence="1">
    <location>
        <begin position="78"/>
        <end position="121"/>
    </location>
</feature>
<dbReference type="GO" id="GO:0006310">
    <property type="term" value="P:DNA recombination"/>
    <property type="evidence" value="ECO:0007669"/>
    <property type="project" value="InterPro"/>
</dbReference>
<dbReference type="GO" id="GO:0006281">
    <property type="term" value="P:DNA repair"/>
    <property type="evidence" value="ECO:0007669"/>
    <property type="project" value="InterPro"/>
</dbReference>
<dbReference type="Proteomes" id="UP000266841">
    <property type="component" value="Unassembled WGS sequence"/>
</dbReference>
<dbReference type="InterPro" id="IPR036614">
    <property type="entry name" value="RusA-like_sf"/>
</dbReference>
<evidence type="ECO:0000256" key="1">
    <source>
        <dbReference type="SAM" id="MobiDB-lite"/>
    </source>
</evidence>
<feature type="compositionally biased region" description="Low complexity" evidence="1">
    <location>
        <begin position="79"/>
        <end position="102"/>
    </location>
</feature>
<keyword evidence="3" id="KW-1185">Reference proteome</keyword>
<feature type="region of interest" description="Disordered" evidence="1">
    <location>
        <begin position="172"/>
        <end position="208"/>
    </location>
</feature>
<dbReference type="Pfam" id="PF05866">
    <property type="entry name" value="RusA"/>
    <property type="match status" value="1"/>
</dbReference>
<dbReference type="Gene3D" id="3.30.1330.70">
    <property type="entry name" value="Holliday junction resolvase RusA"/>
    <property type="match status" value="1"/>
</dbReference>
<gene>
    <name evidence="2" type="ORF">THAOC_23513</name>
</gene>
<feature type="compositionally biased region" description="Low complexity" evidence="1">
    <location>
        <begin position="174"/>
        <end position="188"/>
    </location>
</feature>
<feature type="non-terminal residue" evidence="2">
    <location>
        <position position="1"/>
    </location>
</feature>
<dbReference type="AlphaFoldDB" id="K0SD43"/>
<evidence type="ECO:0000313" key="2">
    <source>
        <dbReference type="EMBL" id="EJK56572.1"/>
    </source>
</evidence>
<accession>K0SD43</accession>
<protein>
    <submittedName>
        <fullName evidence="2">Uncharacterized protein</fullName>
    </submittedName>
</protein>
<sequence length="387" mass="43429">NFQQVIDFLTSGNLHYTLFLGFYASSASRCFRYWTGTWDHPPRRDLNARVGLSLFDLPWQNIFSCMHCGDEYMKPDIRQQTQQTDQQNKSSGQARHAQAAGAGLSGQPDDERPTRRGSKLLRSVGAGSACDLFGLRRYPGTWGPHQSDPSFRRVKWVGPETLIATLTSTKLAKSGGSITSSDTSSDSSENGERKKRKRAARSSTDDPEYWIDESDPFLLKSGLGLHANGANEIPSDHEKQINFTVRGNPRVLVRHRTARGFMYNPSKAAQLNFHDEDDSNDPKPQVLFEENEPLEMSITFRTKRPKSHFVNNKPGHGRLKPQSPGKFHITRSDVDNLAKFVMDSLNGLLYVDDKQVISLKVMKVLDCEGLCLGSTDVRINLIRETLA</sequence>
<dbReference type="OrthoDB" id="45663at2759"/>
<evidence type="ECO:0000313" key="3">
    <source>
        <dbReference type="Proteomes" id="UP000266841"/>
    </source>
</evidence>
<name>K0SD43_THAOC</name>
<organism evidence="2 3">
    <name type="scientific">Thalassiosira oceanica</name>
    <name type="common">Marine diatom</name>
    <dbReference type="NCBI Taxonomy" id="159749"/>
    <lineage>
        <taxon>Eukaryota</taxon>
        <taxon>Sar</taxon>
        <taxon>Stramenopiles</taxon>
        <taxon>Ochrophyta</taxon>
        <taxon>Bacillariophyta</taxon>
        <taxon>Coscinodiscophyceae</taxon>
        <taxon>Thalassiosirophycidae</taxon>
        <taxon>Thalassiosirales</taxon>
        <taxon>Thalassiosiraceae</taxon>
        <taxon>Thalassiosira</taxon>
    </lineage>
</organism>
<proteinExistence type="predicted"/>
<dbReference type="eggNOG" id="ENOG502R0Y7">
    <property type="taxonomic scope" value="Eukaryota"/>
</dbReference>
<reference evidence="2 3" key="1">
    <citation type="journal article" date="2012" name="Genome Biol.">
        <title>Genome and low-iron response of an oceanic diatom adapted to chronic iron limitation.</title>
        <authorList>
            <person name="Lommer M."/>
            <person name="Specht M."/>
            <person name="Roy A.S."/>
            <person name="Kraemer L."/>
            <person name="Andreson R."/>
            <person name="Gutowska M.A."/>
            <person name="Wolf J."/>
            <person name="Bergner S.V."/>
            <person name="Schilhabel M.B."/>
            <person name="Klostermeier U.C."/>
            <person name="Beiko R.G."/>
            <person name="Rosenstiel P."/>
            <person name="Hippler M."/>
            <person name="Laroche J."/>
        </authorList>
    </citation>
    <scope>NUCLEOTIDE SEQUENCE [LARGE SCALE GENOMIC DNA]</scope>
    <source>
        <strain evidence="2 3">CCMP1005</strain>
    </source>
</reference>
<comment type="caution">
    <text evidence="2">The sequence shown here is derived from an EMBL/GenBank/DDBJ whole genome shotgun (WGS) entry which is preliminary data.</text>
</comment>
<dbReference type="InterPro" id="IPR008822">
    <property type="entry name" value="Endonuclease_RusA-like"/>
</dbReference>
<dbReference type="EMBL" id="AGNL01031067">
    <property type="protein sequence ID" value="EJK56572.1"/>
    <property type="molecule type" value="Genomic_DNA"/>
</dbReference>
<dbReference type="GO" id="GO:0000287">
    <property type="term" value="F:magnesium ion binding"/>
    <property type="evidence" value="ECO:0007669"/>
    <property type="project" value="InterPro"/>
</dbReference>
<dbReference type="SUPFAM" id="SSF103084">
    <property type="entry name" value="Holliday junction resolvase RusA"/>
    <property type="match status" value="1"/>
</dbReference>